<name>A0ABS3CBB0_9BACT</name>
<dbReference type="Pfam" id="PF00156">
    <property type="entry name" value="Pribosyltran"/>
    <property type="match status" value="1"/>
</dbReference>
<dbReference type="InterPro" id="IPR000836">
    <property type="entry name" value="PRTase_dom"/>
</dbReference>
<dbReference type="Proteomes" id="UP000664480">
    <property type="component" value="Unassembled WGS sequence"/>
</dbReference>
<evidence type="ECO:0000259" key="2">
    <source>
        <dbReference type="Pfam" id="PF00156"/>
    </source>
</evidence>
<evidence type="ECO:0000313" key="4">
    <source>
        <dbReference type="Proteomes" id="UP000664480"/>
    </source>
</evidence>
<organism evidence="3 4">
    <name type="scientific">Algoriphagus pacificus</name>
    <dbReference type="NCBI Taxonomy" id="2811234"/>
    <lineage>
        <taxon>Bacteria</taxon>
        <taxon>Pseudomonadati</taxon>
        <taxon>Bacteroidota</taxon>
        <taxon>Cytophagia</taxon>
        <taxon>Cytophagales</taxon>
        <taxon>Cyclobacteriaceae</taxon>
        <taxon>Algoriphagus</taxon>
    </lineage>
</organism>
<gene>
    <name evidence="3" type="ORF">J0A69_03130</name>
</gene>
<comment type="caution">
    <text evidence="3">The sequence shown here is derived from an EMBL/GenBank/DDBJ whole genome shotgun (WGS) entry which is preliminary data.</text>
</comment>
<evidence type="ECO:0000256" key="1">
    <source>
        <dbReference type="ARBA" id="ARBA00008007"/>
    </source>
</evidence>
<dbReference type="InterPro" id="IPR029057">
    <property type="entry name" value="PRTase-like"/>
</dbReference>
<dbReference type="CDD" id="cd06223">
    <property type="entry name" value="PRTases_typeI"/>
    <property type="match status" value="1"/>
</dbReference>
<accession>A0ABS3CBB0</accession>
<sequence>MGLLFLKDFFDLIFPRNCDLCGRSLFDFENCLCKICVGTLPKTLYHIMPSDNDLTEKLKGLTQINKAMAFLRFTKEGMSQKILHKLKYRNKPQIGIKLGNLYGQELFKTGFAEDWDLIIPVPLHPMKQRRRGYNQSEEFARGLSEAMNIPWKPLLIREKFTETQTKKSRIQRMSNVEDVFKLNTQETPNGLKILLVDDVITTGATLCACANVLLANGAKTVDLVTIAAGK</sequence>
<evidence type="ECO:0000313" key="3">
    <source>
        <dbReference type="EMBL" id="MBN7814403.1"/>
    </source>
</evidence>
<dbReference type="InterPro" id="IPR051910">
    <property type="entry name" value="ComF/GntX_DNA_util-trans"/>
</dbReference>
<comment type="similarity">
    <text evidence="1">Belongs to the ComF/GntX family.</text>
</comment>
<dbReference type="PANTHER" id="PTHR47505">
    <property type="entry name" value="DNA UTILIZATION PROTEIN YHGH"/>
    <property type="match status" value="1"/>
</dbReference>
<dbReference type="PANTHER" id="PTHR47505:SF1">
    <property type="entry name" value="DNA UTILIZATION PROTEIN YHGH"/>
    <property type="match status" value="1"/>
</dbReference>
<keyword evidence="4" id="KW-1185">Reference proteome</keyword>
<feature type="domain" description="Phosphoribosyltransferase" evidence="2">
    <location>
        <begin position="136"/>
        <end position="228"/>
    </location>
</feature>
<proteinExistence type="inferred from homology"/>
<dbReference type="Gene3D" id="3.40.50.2020">
    <property type="match status" value="1"/>
</dbReference>
<protein>
    <submittedName>
        <fullName evidence="3">ComF family protein</fullName>
    </submittedName>
</protein>
<dbReference type="SUPFAM" id="SSF53271">
    <property type="entry name" value="PRTase-like"/>
    <property type="match status" value="1"/>
</dbReference>
<reference evidence="3 4" key="1">
    <citation type="submission" date="2021-03" db="EMBL/GenBank/DDBJ databases">
        <title>novel species isolated from a fishpond in China.</title>
        <authorList>
            <person name="Lu H."/>
            <person name="Cai Z."/>
        </authorList>
    </citation>
    <scope>NUCLEOTIDE SEQUENCE [LARGE SCALE GENOMIC DNA]</scope>
    <source>
        <strain evidence="3 4">YJ13C</strain>
    </source>
</reference>
<dbReference type="EMBL" id="JAFKCU010000001">
    <property type="protein sequence ID" value="MBN7814403.1"/>
    <property type="molecule type" value="Genomic_DNA"/>
</dbReference>